<evidence type="ECO:0000313" key="2">
    <source>
        <dbReference type="EMBL" id="NJP90272.1"/>
    </source>
</evidence>
<evidence type="ECO:0000259" key="1">
    <source>
        <dbReference type="SMART" id="SM00829"/>
    </source>
</evidence>
<keyword evidence="3" id="KW-1185">Reference proteome</keyword>
<dbReference type="Proteomes" id="UP000696294">
    <property type="component" value="Unassembled WGS sequence"/>
</dbReference>
<dbReference type="RefSeq" id="WP_168009847.1">
    <property type="nucleotide sequence ID" value="NZ_JAATEP010000007.1"/>
</dbReference>
<accession>A0ABX1B096</accession>
<dbReference type="PANTHER" id="PTHR11695:SF294">
    <property type="entry name" value="RETICULON-4-INTERACTING PROTEIN 1, MITOCHONDRIAL"/>
    <property type="match status" value="1"/>
</dbReference>
<protein>
    <submittedName>
        <fullName evidence="2">NAD(P)-dependent alcohol dehydrogenase</fullName>
    </submittedName>
</protein>
<dbReference type="SMART" id="SM00829">
    <property type="entry name" value="PKS_ER"/>
    <property type="match status" value="1"/>
</dbReference>
<dbReference type="Pfam" id="PF08240">
    <property type="entry name" value="ADH_N"/>
    <property type="match status" value="1"/>
</dbReference>
<name>A0ABX1B096_9ACTN</name>
<comment type="caution">
    <text evidence="2">The sequence shown here is derived from an EMBL/GenBank/DDBJ whole genome shotgun (WGS) entry which is preliminary data.</text>
</comment>
<gene>
    <name evidence="2" type="ORF">HCN51_12565</name>
</gene>
<dbReference type="EMBL" id="JAATEP010000007">
    <property type="protein sequence ID" value="NJP90272.1"/>
    <property type="molecule type" value="Genomic_DNA"/>
</dbReference>
<dbReference type="InterPro" id="IPR020843">
    <property type="entry name" value="ER"/>
</dbReference>
<dbReference type="InterPro" id="IPR050700">
    <property type="entry name" value="YIM1/Zinc_Alcohol_DH_Fams"/>
</dbReference>
<dbReference type="PANTHER" id="PTHR11695">
    <property type="entry name" value="ALCOHOL DEHYDROGENASE RELATED"/>
    <property type="match status" value="1"/>
</dbReference>
<evidence type="ECO:0000313" key="3">
    <source>
        <dbReference type="Proteomes" id="UP000696294"/>
    </source>
</evidence>
<dbReference type="Gene3D" id="3.40.50.720">
    <property type="entry name" value="NAD(P)-binding Rossmann-like Domain"/>
    <property type="match status" value="1"/>
</dbReference>
<dbReference type="InterPro" id="IPR011032">
    <property type="entry name" value="GroES-like_sf"/>
</dbReference>
<dbReference type="Pfam" id="PF13602">
    <property type="entry name" value="ADH_zinc_N_2"/>
    <property type="match status" value="1"/>
</dbReference>
<dbReference type="SUPFAM" id="SSF51735">
    <property type="entry name" value="NAD(P)-binding Rossmann-fold domains"/>
    <property type="match status" value="1"/>
</dbReference>
<reference evidence="2 3" key="1">
    <citation type="submission" date="2020-03" db="EMBL/GenBank/DDBJ databases">
        <title>WGS of actinomycetes isolated from Thailand.</title>
        <authorList>
            <person name="Thawai C."/>
        </authorList>
    </citation>
    <scope>NUCLEOTIDE SEQUENCE [LARGE SCALE GENOMIC DNA]</scope>
    <source>
        <strain evidence="2 3">FMUSA5-5</strain>
    </source>
</reference>
<dbReference type="InterPro" id="IPR036291">
    <property type="entry name" value="NAD(P)-bd_dom_sf"/>
</dbReference>
<dbReference type="Gene3D" id="3.90.180.10">
    <property type="entry name" value="Medium-chain alcohol dehydrogenases, catalytic domain"/>
    <property type="match status" value="1"/>
</dbReference>
<dbReference type="InterPro" id="IPR013154">
    <property type="entry name" value="ADH-like_N"/>
</dbReference>
<dbReference type="CDD" id="cd08267">
    <property type="entry name" value="MDR1"/>
    <property type="match status" value="1"/>
</dbReference>
<dbReference type="SUPFAM" id="SSF50129">
    <property type="entry name" value="GroES-like"/>
    <property type="match status" value="1"/>
</dbReference>
<feature type="domain" description="Enoyl reductase (ER)" evidence="1">
    <location>
        <begin position="10"/>
        <end position="327"/>
    </location>
</feature>
<proteinExistence type="predicted"/>
<sequence>MKAYVLGSYGSPDVLQLRDVDRPAPGPGEVLVRVRAASVQPADWHLMRGEPFISRLMPGPLGLRRPRITVLGADVAGEVAAVGPGVTGFGPGDEVFAMTAKGGGFAEYVCVPETELAPKPASLTFEEAASVPLAAGTALLALRDQGAVRPGSRVLVNGASGGVGTFAVQLGKAYGAHVTGVCSTRNLDLVRSLGADEVFDRTKEDFTRSGQVYDVLLYIAGNRSFAECRRVLTRKGVCVLIGGAATRWLQPAGHVFATLAASAFVPQKAVLTNVLACKGNRHNLEELTALIDEGRLTPVLDRVYDFEDLRAAIRYQEEGHAPGKVVVRVGQA</sequence>
<organism evidence="2 3">
    <name type="scientific">Nonomuraea composti</name>
    <dbReference type="NCBI Taxonomy" id="2720023"/>
    <lineage>
        <taxon>Bacteria</taxon>
        <taxon>Bacillati</taxon>
        <taxon>Actinomycetota</taxon>
        <taxon>Actinomycetes</taxon>
        <taxon>Streptosporangiales</taxon>
        <taxon>Streptosporangiaceae</taxon>
        <taxon>Nonomuraea</taxon>
    </lineage>
</organism>